<organism evidence="1 2">
    <name type="scientific">Trypanosoma theileri</name>
    <dbReference type="NCBI Taxonomy" id="67003"/>
    <lineage>
        <taxon>Eukaryota</taxon>
        <taxon>Discoba</taxon>
        <taxon>Euglenozoa</taxon>
        <taxon>Kinetoplastea</taxon>
        <taxon>Metakinetoplastina</taxon>
        <taxon>Trypanosomatida</taxon>
        <taxon>Trypanosomatidae</taxon>
        <taxon>Trypanosoma</taxon>
    </lineage>
</organism>
<evidence type="ECO:0000313" key="2">
    <source>
        <dbReference type="Proteomes" id="UP000192257"/>
    </source>
</evidence>
<dbReference type="AlphaFoldDB" id="A0A1X0NQI4"/>
<comment type="caution">
    <text evidence="1">The sequence shown here is derived from an EMBL/GenBank/DDBJ whole genome shotgun (WGS) entry which is preliminary data.</text>
</comment>
<protein>
    <submittedName>
        <fullName evidence="1">Uncharacterized protein</fullName>
    </submittedName>
</protein>
<dbReference type="VEuPathDB" id="TriTrypDB:TM35_000251570"/>
<dbReference type="EMBL" id="NBCO01000025">
    <property type="protein sequence ID" value="ORC86861.1"/>
    <property type="molecule type" value="Genomic_DNA"/>
</dbReference>
<evidence type="ECO:0000313" key="1">
    <source>
        <dbReference type="EMBL" id="ORC86861.1"/>
    </source>
</evidence>
<gene>
    <name evidence="1" type="ORF">TM35_000251570</name>
</gene>
<accession>A0A1X0NQI4</accession>
<dbReference type="RefSeq" id="XP_028880927.1">
    <property type="nucleotide sequence ID" value="XM_029027748.1"/>
</dbReference>
<sequence>MLEKTLNEAAGNSIPIKVRHPEGTLQALLGFNTEVLGSAHSKNQEIERHPRIIPIPGPPYGNNPPGMHFLEKLPILFRRPGRRQSATGCFFFGESAKKLFVPLGALLSNFPSCKAPLLFKISQGPVSCL</sequence>
<name>A0A1X0NQI4_9TRYP</name>
<reference evidence="1 2" key="1">
    <citation type="submission" date="2017-03" db="EMBL/GenBank/DDBJ databases">
        <title>An alternative strategy for trypanosome survival in the mammalian bloodstream revealed through genome and transcriptome analysis of the ubiquitous bovine parasite Trypanosoma (Megatrypanum) theileri.</title>
        <authorList>
            <person name="Kelly S."/>
            <person name="Ivens A."/>
            <person name="Mott A."/>
            <person name="O'Neill E."/>
            <person name="Emms D."/>
            <person name="Macleod O."/>
            <person name="Voorheis P."/>
            <person name="Matthews J."/>
            <person name="Matthews K."/>
            <person name="Carrington M."/>
        </authorList>
    </citation>
    <scope>NUCLEOTIDE SEQUENCE [LARGE SCALE GENOMIC DNA]</scope>
    <source>
        <strain evidence="1">Edinburgh</strain>
    </source>
</reference>
<dbReference type="GeneID" id="39987528"/>
<keyword evidence="2" id="KW-1185">Reference proteome</keyword>
<proteinExistence type="predicted"/>
<dbReference type="Proteomes" id="UP000192257">
    <property type="component" value="Unassembled WGS sequence"/>
</dbReference>